<dbReference type="InterPro" id="IPR000531">
    <property type="entry name" value="Beta-barrel_TonB"/>
</dbReference>
<dbReference type="PANTHER" id="PTHR30069:SF36">
    <property type="entry name" value="BLL6948 PROTEIN"/>
    <property type="match status" value="1"/>
</dbReference>
<feature type="domain" description="TonB-dependent receptor-like beta-barrel" evidence="4">
    <location>
        <begin position="230"/>
        <end position="639"/>
    </location>
</feature>
<keyword evidence="1" id="KW-0812">Transmembrane</keyword>
<keyword evidence="3" id="KW-0732">Signal</keyword>
<dbReference type="Pfam" id="PF07715">
    <property type="entry name" value="Plug"/>
    <property type="match status" value="1"/>
</dbReference>
<reference evidence="6 7" key="1">
    <citation type="submission" date="2021-06" db="EMBL/GenBank/DDBJ databases">
        <title>Rheinheimera indica sp. nov., isolated from deep-sea sediment.</title>
        <authorList>
            <person name="Wang Z."/>
            <person name="Zhang X.-Y."/>
        </authorList>
    </citation>
    <scope>NUCLEOTIDE SEQUENCE [LARGE SCALE GENOMIC DNA]</scope>
    <source>
        <strain evidence="6 7">SM2107</strain>
    </source>
</reference>
<evidence type="ECO:0000259" key="5">
    <source>
        <dbReference type="Pfam" id="PF07715"/>
    </source>
</evidence>
<proteinExistence type="inferred from homology"/>
<feature type="signal peptide" evidence="3">
    <location>
        <begin position="1"/>
        <end position="23"/>
    </location>
</feature>
<dbReference type="Pfam" id="PF00593">
    <property type="entry name" value="TonB_dep_Rec_b-barrel"/>
    <property type="match status" value="1"/>
</dbReference>
<feature type="chain" id="PRO_5046823272" evidence="3">
    <location>
        <begin position="24"/>
        <end position="684"/>
    </location>
</feature>
<keyword evidence="7" id="KW-1185">Reference proteome</keyword>
<evidence type="ECO:0000256" key="2">
    <source>
        <dbReference type="RuleBase" id="RU003357"/>
    </source>
</evidence>
<dbReference type="InterPro" id="IPR039426">
    <property type="entry name" value="TonB-dep_rcpt-like"/>
</dbReference>
<feature type="domain" description="TonB-dependent receptor plug" evidence="5">
    <location>
        <begin position="49"/>
        <end position="158"/>
    </location>
</feature>
<dbReference type="RefSeq" id="WP_217666968.1">
    <property type="nucleotide sequence ID" value="NZ_JAHRID010000001.1"/>
</dbReference>
<evidence type="ECO:0000313" key="6">
    <source>
        <dbReference type="EMBL" id="MBV2128008.1"/>
    </source>
</evidence>
<comment type="similarity">
    <text evidence="1 2">Belongs to the TonB-dependent receptor family.</text>
</comment>
<dbReference type="PROSITE" id="PS52016">
    <property type="entry name" value="TONB_DEPENDENT_REC_3"/>
    <property type="match status" value="1"/>
</dbReference>
<organism evidence="6 7">
    <name type="scientific">Arsukibacterium indicum</name>
    <dbReference type="NCBI Taxonomy" id="2848612"/>
    <lineage>
        <taxon>Bacteria</taxon>
        <taxon>Pseudomonadati</taxon>
        <taxon>Pseudomonadota</taxon>
        <taxon>Gammaproteobacteria</taxon>
        <taxon>Chromatiales</taxon>
        <taxon>Chromatiaceae</taxon>
        <taxon>Arsukibacterium</taxon>
    </lineage>
</organism>
<dbReference type="Proteomes" id="UP000704611">
    <property type="component" value="Unassembled WGS sequence"/>
</dbReference>
<gene>
    <name evidence="6" type="ORF">KQY15_02710</name>
</gene>
<evidence type="ECO:0000259" key="4">
    <source>
        <dbReference type="Pfam" id="PF00593"/>
    </source>
</evidence>
<name>A0ABS6MGR2_9GAMM</name>
<comment type="subcellular location">
    <subcellularLocation>
        <location evidence="1">Cell outer membrane</location>
        <topology evidence="1">Multi-pass membrane protein</topology>
    </subcellularLocation>
</comment>
<comment type="caution">
    <text evidence="6">The sequence shown here is derived from an EMBL/GenBank/DDBJ whole genome shotgun (WGS) entry which is preliminary data.</text>
</comment>
<keyword evidence="6" id="KW-0675">Receptor</keyword>
<keyword evidence="1 2" id="KW-0472">Membrane</keyword>
<keyword evidence="1" id="KW-1134">Transmembrane beta strand</keyword>
<protein>
    <submittedName>
        <fullName evidence="6">TonB-dependent receptor</fullName>
    </submittedName>
</protein>
<accession>A0ABS6MGR2</accession>
<keyword evidence="1" id="KW-0813">Transport</keyword>
<evidence type="ECO:0000256" key="1">
    <source>
        <dbReference type="PROSITE-ProRule" id="PRU01360"/>
    </source>
</evidence>
<dbReference type="PANTHER" id="PTHR30069">
    <property type="entry name" value="TONB-DEPENDENT OUTER MEMBRANE RECEPTOR"/>
    <property type="match status" value="1"/>
</dbReference>
<dbReference type="EMBL" id="JAHRID010000001">
    <property type="protein sequence ID" value="MBV2128008.1"/>
    <property type="molecule type" value="Genomic_DNA"/>
</dbReference>
<keyword evidence="1" id="KW-0998">Cell outer membrane</keyword>
<evidence type="ECO:0000313" key="7">
    <source>
        <dbReference type="Proteomes" id="UP000704611"/>
    </source>
</evidence>
<sequence length="684" mass="75680">MNNYRYRLLASAFVLGCLPVGLAADPLSAHMMEQITIKGRQTDLLGQASSASEGVIGDAEISDRPLLRTGEVLEFIPGMVVTQHSGSGKANQYFLRGFNLDHGTDFSTSIDGMPINMRSHGHGQGYTDLSFIMPELISQIAYQKGAYQAYDGDFSAAGSARFSIQNRTPTDIMLSVGQDNFRRLMAKGSSKQGNGNVLLAGELQEYDGPWTDIKEDVQKVNALARYSQPLGIGQLSVTAMAYDNSWNAADQIPGRAVASGQIARLGSLDTTVGGQSSRYSLSTSWYSDAWQANAYLIDSEMDLWSNFTYFLTDPVNGDQFQQVDKRQIFGGQLSHHWHHRVGQFAIEHVVGVQLRYDDIGEVGLYNTRARQRLNTVRSDMVEQGSVGVFSQSDIQLNADWTAHLGLRYDYMDASVDSALTTANSGNASDDILSLKAGISYQFSPNWQAYLNTGQGFHSNDARGATTVADPLTLEAVEPVDLLVKSDGAELGLRFFDYTAFNASLAIWYLELDSELLYVGDAGTNEPNRGSKRFGVELAAYYWLGSNWSLDAELALTRSRFTGNVEGEGNYVDGSLPLVASMGLIYKANRPWQASLRLRHFGKRTLDSFNEQRSAATTVLNAGYQYAWRQWQFGVDLLNLLDSNDNDIDYFYASRLPGEPAEGIEDRHSHPLEPRTLRLKLTYRF</sequence>
<evidence type="ECO:0000256" key="3">
    <source>
        <dbReference type="SAM" id="SignalP"/>
    </source>
</evidence>
<keyword evidence="2" id="KW-0798">TonB box</keyword>
<dbReference type="InterPro" id="IPR012910">
    <property type="entry name" value="Plug_dom"/>
</dbReference>